<evidence type="ECO:0000259" key="5">
    <source>
        <dbReference type="Pfam" id="PF03065"/>
    </source>
</evidence>
<dbReference type="STRING" id="57664.SAMN05661003_10232"/>
<dbReference type="SUPFAM" id="SSF88713">
    <property type="entry name" value="Glycoside hydrolase/deacetylase"/>
    <property type="match status" value="1"/>
</dbReference>
<reference evidence="7" key="1">
    <citation type="submission" date="2016-10" db="EMBL/GenBank/DDBJ databases">
        <authorList>
            <person name="Varghese N."/>
            <person name="Submissions S."/>
        </authorList>
    </citation>
    <scope>NUCLEOTIDE SEQUENCE [LARGE SCALE GENOMIC DNA]</scope>
    <source>
        <strain evidence="7">DSM 8987</strain>
    </source>
</reference>
<proteinExistence type="inferred from homology"/>
<evidence type="ECO:0000256" key="3">
    <source>
        <dbReference type="RuleBase" id="RU361196"/>
    </source>
</evidence>
<evidence type="ECO:0000313" key="6">
    <source>
        <dbReference type="EMBL" id="SDD89211.1"/>
    </source>
</evidence>
<dbReference type="InterPro" id="IPR011330">
    <property type="entry name" value="Glyco_hydro/deAcase_b/a-brl"/>
</dbReference>
<sequence length="575" mass="65389">MEKKIKLALCWHMHQPHYRDGLDDIYRLPWVYLHAIKDYADMAAHLEACPQARVVVNFAPVLLEQISDYAGQMRAFLAEGAIMRDPLLNLVAGASPVPAEPEARAEIIRACQRAYAPTMIDRYAPFRTLVDIAREQYSAGELDTVRVSYLSRQFFVDLLVWYHLSWMGASLRQKDFRVTRLLARKNNYTAVDQQLLVEVMADTLEGIIPRYRALQQRGQIELSLTPYGHPIVPLLLDFAAMQPSQPAAPPPQSPAYPGGEARARWHVERGLEVFEQHFGHRPKGVWLSEGGVSSAALGLLDEFGFDWTASGEGVWRASCELSRISPQDLEHKKLLYRPLSHPPRHCALFFRDDGLSDLIGFHYKSWRAEDAVNDFCHHLENIRQFLRDEPGEQVVTVILDGENAWEYYPDNAYAFLSTLYRRLAEHPRIELVTFSEALAACGGQALRELSQLRAGSWVYGSFSTWIGDKDKNDAWDLLAEAKTCYDRVMESGLLSQEKSAKAAEQLAICEGSDWFWWFGDYNPADSVRDFDQLFRRHLIRLYQLLEKIPPQKLKNPLSHGGGGPSDNAGTMRRNG</sequence>
<dbReference type="GO" id="GO:0005975">
    <property type="term" value="P:carbohydrate metabolic process"/>
    <property type="evidence" value="ECO:0007669"/>
    <property type="project" value="InterPro"/>
</dbReference>
<evidence type="ECO:0000256" key="1">
    <source>
        <dbReference type="ARBA" id="ARBA00006821"/>
    </source>
</evidence>
<accession>A0A1G6YG05</accession>
<feature type="region of interest" description="Disordered" evidence="4">
    <location>
        <begin position="552"/>
        <end position="575"/>
    </location>
</feature>
<dbReference type="OrthoDB" id="9759321at2"/>
<dbReference type="RefSeq" id="WP_092075924.1">
    <property type="nucleotide sequence ID" value="NZ_FNAQ01000002.1"/>
</dbReference>
<comment type="similarity">
    <text evidence="1 3">Belongs to the glycosyl hydrolase 57 family.</text>
</comment>
<dbReference type="InterPro" id="IPR004300">
    <property type="entry name" value="Glyco_hydro_57_N"/>
</dbReference>
<dbReference type="InterPro" id="IPR052046">
    <property type="entry name" value="GH57_Enzymes"/>
</dbReference>
<dbReference type="PANTHER" id="PTHR36306:SF1">
    <property type="entry name" value="ALPHA-AMYLASE-RELATED"/>
    <property type="match status" value="1"/>
</dbReference>
<feature type="domain" description="Glycoside hydrolase family 57 N-terminal" evidence="5">
    <location>
        <begin position="8"/>
        <end position="439"/>
    </location>
</feature>
<protein>
    <submittedName>
        <fullName evidence="6">Alpha-amylase/alpha-mannosidase, GH57 family</fullName>
    </submittedName>
</protein>
<dbReference type="EMBL" id="FNAQ01000002">
    <property type="protein sequence ID" value="SDD89211.1"/>
    <property type="molecule type" value="Genomic_DNA"/>
</dbReference>
<dbReference type="GO" id="GO:0003824">
    <property type="term" value="F:catalytic activity"/>
    <property type="evidence" value="ECO:0007669"/>
    <property type="project" value="InterPro"/>
</dbReference>
<dbReference type="Proteomes" id="UP000243205">
    <property type="component" value="Unassembled WGS sequence"/>
</dbReference>
<evidence type="ECO:0000256" key="2">
    <source>
        <dbReference type="ARBA" id="ARBA00023277"/>
    </source>
</evidence>
<dbReference type="Gene3D" id="3.20.110.10">
    <property type="entry name" value="Glycoside hydrolase 38, N terminal domain"/>
    <property type="match status" value="1"/>
</dbReference>
<dbReference type="AlphaFoldDB" id="A0A1G6YG05"/>
<dbReference type="CDD" id="cd10796">
    <property type="entry name" value="GH57N_APU"/>
    <property type="match status" value="1"/>
</dbReference>
<evidence type="ECO:0000256" key="4">
    <source>
        <dbReference type="SAM" id="MobiDB-lite"/>
    </source>
</evidence>
<keyword evidence="7" id="KW-1185">Reference proteome</keyword>
<evidence type="ECO:0000313" key="7">
    <source>
        <dbReference type="Proteomes" id="UP000243205"/>
    </source>
</evidence>
<gene>
    <name evidence="6" type="ORF">SAMN05661003_10232</name>
</gene>
<keyword evidence="2 3" id="KW-0119">Carbohydrate metabolism</keyword>
<dbReference type="Pfam" id="PF03065">
    <property type="entry name" value="Glyco_hydro_57"/>
    <property type="match status" value="1"/>
</dbReference>
<organism evidence="6 7">
    <name type="scientific">Desulfuromonas thiophila</name>
    <dbReference type="NCBI Taxonomy" id="57664"/>
    <lineage>
        <taxon>Bacteria</taxon>
        <taxon>Pseudomonadati</taxon>
        <taxon>Thermodesulfobacteriota</taxon>
        <taxon>Desulfuromonadia</taxon>
        <taxon>Desulfuromonadales</taxon>
        <taxon>Desulfuromonadaceae</taxon>
        <taxon>Desulfuromonas</taxon>
    </lineage>
</organism>
<name>A0A1G6YG05_9BACT</name>
<dbReference type="InterPro" id="IPR027291">
    <property type="entry name" value="Glyco_hydro_38_N_sf"/>
</dbReference>
<dbReference type="PANTHER" id="PTHR36306">
    <property type="entry name" value="ALPHA-AMYLASE-RELATED-RELATED"/>
    <property type="match status" value="1"/>
</dbReference>